<evidence type="ECO:0000259" key="9">
    <source>
        <dbReference type="PROSITE" id="PS50076"/>
    </source>
</evidence>
<evidence type="ECO:0000256" key="3">
    <source>
        <dbReference type="ARBA" id="ARBA00004496"/>
    </source>
</evidence>
<evidence type="ECO:0000256" key="5">
    <source>
        <dbReference type="ARBA" id="ARBA00021797"/>
    </source>
</evidence>
<dbReference type="Pfam" id="PF05207">
    <property type="entry name" value="Zn_ribbon_CSL"/>
    <property type="match status" value="1"/>
</dbReference>
<dbReference type="RefSeq" id="XP_056039060.1">
    <property type="nucleotide sequence ID" value="XM_056183386.1"/>
</dbReference>
<dbReference type="InterPro" id="IPR036671">
    <property type="entry name" value="DPH_MB_sf"/>
</dbReference>
<dbReference type="InterPro" id="IPR001623">
    <property type="entry name" value="DnaJ_domain"/>
</dbReference>
<comment type="function">
    <text evidence="1">Required for the first step of diphthamide biosynthesis, the transfer of 3-amino-3-carboxypropyl from S-adenosyl-L-methionine to a histidine residue. Diphthamide is a post-translational modification of histidine which occurs in elongation factor 2.</text>
</comment>
<evidence type="ECO:0000256" key="7">
    <source>
        <dbReference type="ARBA" id="ARBA00023004"/>
    </source>
</evidence>
<dbReference type="Proteomes" id="UP001212411">
    <property type="component" value="Chromosome 3"/>
</dbReference>
<dbReference type="AlphaFoldDB" id="A0AAE9WGM5"/>
<dbReference type="KEGG" id="som:SOMG_04606"/>
<dbReference type="GO" id="GO:0017183">
    <property type="term" value="P:protein histidyl modification to diphthamide"/>
    <property type="evidence" value="ECO:0007669"/>
    <property type="project" value="InterPro"/>
</dbReference>
<comment type="subcellular location">
    <subcellularLocation>
        <location evidence="3">Cytoplasm</location>
    </subcellularLocation>
    <subcellularLocation>
        <location evidence="2">Nucleus</location>
    </subcellularLocation>
</comment>
<feature type="domain" description="DPH-type MB" evidence="10">
    <location>
        <begin position="76"/>
        <end position="133"/>
    </location>
</feature>
<dbReference type="GO" id="GO:0005737">
    <property type="term" value="C:cytoplasm"/>
    <property type="evidence" value="ECO:0007669"/>
    <property type="project" value="UniProtKB-SubCell"/>
</dbReference>
<dbReference type="PANTHER" id="PTHR21454">
    <property type="entry name" value="DPH3 HOMOLOG-RELATED"/>
    <property type="match status" value="1"/>
</dbReference>
<organism evidence="11 12">
    <name type="scientific">Schizosaccharomyces osmophilus</name>
    <dbReference type="NCBI Taxonomy" id="2545709"/>
    <lineage>
        <taxon>Eukaryota</taxon>
        <taxon>Fungi</taxon>
        <taxon>Dikarya</taxon>
        <taxon>Ascomycota</taxon>
        <taxon>Taphrinomycotina</taxon>
        <taxon>Schizosaccharomycetes</taxon>
        <taxon>Schizosaccharomycetales</taxon>
        <taxon>Schizosaccharomycetaceae</taxon>
        <taxon>Schizosaccharomyces</taxon>
    </lineage>
</organism>
<evidence type="ECO:0000256" key="4">
    <source>
        <dbReference type="ARBA" id="ARBA00006169"/>
    </source>
</evidence>
<reference evidence="11 12" key="1">
    <citation type="journal article" date="2023" name="G3 (Bethesda)">
        <title>A high-quality reference genome for the fission yeast Schizosaccharomyces osmophilus.</title>
        <authorList>
            <person name="Jia G.S."/>
            <person name="Zhang W.C."/>
            <person name="Liang Y."/>
            <person name="Liu X.H."/>
            <person name="Rhind N."/>
            <person name="Pidoux A."/>
            <person name="Brysch-Herzberg M."/>
            <person name="Du L.L."/>
        </authorList>
    </citation>
    <scope>NUCLEOTIDE SEQUENCE [LARGE SCALE GENOMIC DNA]</scope>
    <source>
        <strain evidence="11 12">CBS 15793</strain>
    </source>
</reference>
<protein>
    <recommendedName>
        <fullName evidence="5">Diphthamide biosynthesis protein 4</fullName>
    </recommendedName>
</protein>
<dbReference type="GO" id="GO:0005634">
    <property type="term" value="C:nucleus"/>
    <property type="evidence" value="ECO:0007669"/>
    <property type="project" value="UniProtKB-SubCell"/>
</dbReference>
<dbReference type="InterPro" id="IPR007872">
    <property type="entry name" value="DPH_MB_dom"/>
</dbReference>
<dbReference type="InterPro" id="IPR044248">
    <property type="entry name" value="DPH3/4-like"/>
</dbReference>
<evidence type="ECO:0000259" key="10">
    <source>
        <dbReference type="PROSITE" id="PS51074"/>
    </source>
</evidence>
<dbReference type="Gene3D" id="3.10.660.10">
    <property type="entry name" value="DPH Zinc finger"/>
    <property type="match status" value="1"/>
</dbReference>
<evidence type="ECO:0000256" key="6">
    <source>
        <dbReference type="ARBA" id="ARBA00022723"/>
    </source>
</evidence>
<dbReference type="PROSITE" id="PS50076">
    <property type="entry name" value="DNAJ_2"/>
    <property type="match status" value="1"/>
</dbReference>
<accession>A0AAE9WGM5</accession>
<evidence type="ECO:0000256" key="2">
    <source>
        <dbReference type="ARBA" id="ARBA00004123"/>
    </source>
</evidence>
<sequence length="142" mass="16480">MNPYAVLNLEKEELYTDDQVKEAYRKALLQFHPDKRKDIQPGRYSVDQIREAFQILANEEDRKFFFKTKGSDRAQYYSVVDLSEFDELEDGSYYYPCRCGELGGYVVTEENLENEESIIPCLGCSLTIQVAYEVVETDGSEQ</sequence>
<keyword evidence="12" id="KW-1185">Reference proteome</keyword>
<keyword evidence="6" id="KW-0479">Metal-binding</keyword>
<evidence type="ECO:0000256" key="8">
    <source>
        <dbReference type="ARBA" id="ARBA00023242"/>
    </source>
</evidence>
<dbReference type="CDD" id="cd06257">
    <property type="entry name" value="DnaJ"/>
    <property type="match status" value="1"/>
</dbReference>
<dbReference type="GO" id="GO:0046872">
    <property type="term" value="F:metal ion binding"/>
    <property type="evidence" value="ECO:0007669"/>
    <property type="project" value="UniProtKB-KW"/>
</dbReference>
<feature type="domain" description="J" evidence="9">
    <location>
        <begin position="2"/>
        <end position="80"/>
    </location>
</feature>
<dbReference type="GeneID" id="80878075"/>
<dbReference type="Gene3D" id="1.10.287.110">
    <property type="entry name" value="DnaJ domain"/>
    <property type="match status" value="1"/>
</dbReference>
<evidence type="ECO:0000313" key="12">
    <source>
        <dbReference type="Proteomes" id="UP001212411"/>
    </source>
</evidence>
<gene>
    <name evidence="11" type="primary">dph4</name>
    <name evidence="11" type="ORF">SOMG_04606</name>
</gene>
<dbReference type="PROSITE" id="PS51074">
    <property type="entry name" value="DPH_MB"/>
    <property type="match status" value="1"/>
</dbReference>
<dbReference type="SUPFAM" id="SSF144217">
    <property type="entry name" value="CSL zinc finger"/>
    <property type="match status" value="1"/>
</dbReference>
<dbReference type="SUPFAM" id="SSF46565">
    <property type="entry name" value="Chaperone J-domain"/>
    <property type="match status" value="1"/>
</dbReference>
<keyword evidence="8" id="KW-0539">Nucleus</keyword>
<evidence type="ECO:0000256" key="1">
    <source>
        <dbReference type="ARBA" id="ARBA00003474"/>
    </source>
</evidence>
<dbReference type="SMART" id="SM00271">
    <property type="entry name" value="DnaJ"/>
    <property type="match status" value="1"/>
</dbReference>
<dbReference type="Pfam" id="PF00226">
    <property type="entry name" value="DnaJ"/>
    <property type="match status" value="1"/>
</dbReference>
<comment type="similarity">
    <text evidence="4">Belongs to the DPH4 family.</text>
</comment>
<name>A0AAE9WGM5_9SCHI</name>
<keyword evidence="7" id="KW-0408">Iron</keyword>
<proteinExistence type="inferred from homology"/>
<dbReference type="EMBL" id="CP115613">
    <property type="protein sequence ID" value="WBW74817.1"/>
    <property type="molecule type" value="Genomic_DNA"/>
</dbReference>
<dbReference type="InterPro" id="IPR036869">
    <property type="entry name" value="J_dom_sf"/>
</dbReference>
<dbReference type="PANTHER" id="PTHR21454:SF49">
    <property type="entry name" value="RE24848P"/>
    <property type="match status" value="1"/>
</dbReference>
<evidence type="ECO:0000313" key="11">
    <source>
        <dbReference type="EMBL" id="WBW74817.1"/>
    </source>
</evidence>